<dbReference type="RefSeq" id="WP_002379401.1">
    <property type="nucleotide sequence ID" value="NZ_AKRT01000061.1"/>
</dbReference>
<comment type="caution">
    <text evidence="2">The sequence shown here is derived from an EMBL/GenBank/DDBJ whole genome shotgun (WGS) entry which is preliminary data.</text>
</comment>
<feature type="non-terminal residue" evidence="2">
    <location>
        <position position="63"/>
    </location>
</feature>
<gene>
    <name evidence="2" type="ORF">YPPY08_0234</name>
</gene>
<organism evidence="2 3">
    <name type="scientific">Yersinia pestis PY-08</name>
    <dbReference type="NCBI Taxonomy" id="992134"/>
    <lineage>
        <taxon>Bacteria</taxon>
        <taxon>Pseudomonadati</taxon>
        <taxon>Pseudomonadota</taxon>
        <taxon>Gammaproteobacteria</taxon>
        <taxon>Enterobacterales</taxon>
        <taxon>Yersiniaceae</taxon>
        <taxon>Yersinia</taxon>
    </lineage>
</organism>
<evidence type="ECO:0000313" key="2">
    <source>
        <dbReference type="EMBL" id="EIR25026.1"/>
    </source>
</evidence>
<dbReference type="AlphaFoldDB" id="A0AB72ZQK0"/>
<name>A0AB72ZQK0_YERPE</name>
<protein>
    <submittedName>
        <fullName evidence="2">Membrane protein</fullName>
    </submittedName>
</protein>
<sequence>MVWWFGGLVVWWFGGLVLVIGFGCYGFTAHLASDEPTANGAISALNPKTWTSALLLFYLSPVF</sequence>
<dbReference type="Proteomes" id="UP000003231">
    <property type="component" value="Unassembled WGS sequence"/>
</dbReference>
<feature type="transmembrane region" description="Helical" evidence="1">
    <location>
        <begin position="6"/>
        <end position="27"/>
    </location>
</feature>
<evidence type="ECO:0000256" key="1">
    <source>
        <dbReference type="SAM" id="Phobius"/>
    </source>
</evidence>
<accession>A0AB72ZQK0</accession>
<keyword evidence="1" id="KW-1133">Transmembrane helix</keyword>
<keyword evidence="1" id="KW-0472">Membrane</keyword>
<dbReference type="EMBL" id="AKRT01000061">
    <property type="protein sequence ID" value="EIR25026.1"/>
    <property type="molecule type" value="Genomic_DNA"/>
</dbReference>
<proteinExistence type="predicted"/>
<keyword evidence="1" id="KW-0812">Transmembrane</keyword>
<reference evidence="2 3" key="1">
    <citation type="submission" date="2012-05" db="EMBL/GenBank/DDBJ databases">
        <title>Genome sequence of Yersinia Pestis PY-08.</title>
        <authorList>
            <person name="Santana-Cruz I."/>
            <person name="Sengamalay N."/>
            <person name="McCracken C."/>
            <person name="Daugherty S.C."/>
            <person name="Maroo A."/>
            <person name="Vara P.G."/>
            <person name="Tallon L.J."/>
            <person name="Sadzewicz L."/>
            <person name="Vinetz J.M."/>
            <person name="Cespedes Zambrano M.J."/>
            <person name="Fraser-Liggett C.M."/>
            <person name="Tettelin H."/>
        </authorList>
    </citation>
    <scope>NUCLEOTIDE SEQUENCE [LARGE SCALE GENOMIC DNA]</scope>
    <source>
        <strain evidence="2 3">PY-08</strain>
    </source>
</reference>
<evidence type="ECO:0000313" key="3">
    <source>
        <dbReference type="Proteomes" id="UP000003231"/>
    </source>
</evidence>